<organism evidence="5 6">
    <name type="scientific">Brachybacterium hainanense</name>
    <dbReference type="NCBI Taxonomy" id="1541174"/>
    <lineage>
        <taxon>Bacteria</taxon>
        <taxon>Bacillati</taxon>
        <taxon>Actinomycetota</taxon>
        <taxon>Actinomycetes</taxon>
        <taxon>Micrococcales</taxon>
        <taxon>Dermabacteraceae</taxon>
        <taxon>Brachybacterium</taxon>
    </lineage>
</organism>
<dbReference type="InterPro" id="IPR004185">
    <property type="entry name" value="Glyco_hydro_13_lg-like_dom"/>
</dbReference>
<keyword evidence="1 5" id="KW-0378">Hydrolase</keyword>
<evidence type="ECO:0000313" key="5">
    <source>
        <dbReference type="EMBL" id="MFC0674146.1"/>
    </source>
</evidence>
<evidence type="ECO:0000313" key="6">
    <source>
        <dbReference type="Proteomes" id="UP001589793"/>
    </source>
</evidence>
<name>A0ABV6RBI3_9MICO</name>
<accession>A0ABV6RBI3</accession>
<dbReference type="InterPro" id="IPR017853">
    <property type="entry name" value="GH"/>
</dbReference>
<evidence type="ECO:0000256" key="1">
    <source>
        <dbReference type="ARBA" id="ARBA00022801"/>
    </source>
</evidence>
<feature type="region of interest" description="Disordered" evidence="3">
    <location>
        <begin position="1"/>
        <end position="26"/>
    </location>
</feature>
<comment type="caution">
    <text evidence="5">The sequence shown here is derived from an EMBL/GenBank/DDBJ whole genome shotgun (WGS) entry which is preliminary data.</text>
</comment>
<dbReference type="RefSeq" id="WP_376980080.1">
    <property type="nucleotide sequence ID" value="NZ_JBHLSV010000009.1"/>
</dbReference>
<dbReference type="EMBL" id="JBHLSV010000009">
    <property type="protein sequence ID" value="MFC0674146.1"/>
    <property type="molecule type" value="Genomic_DNA"/>
</dbReference>
<keyword evidence="6" id="KW-1185">Reference proteome</keyword>
<dbReference type="Gene3D" id="3.20.20.80">
    <property type="entry name" value="Glycosidases"/>
    <property type="match status" value="1"/>
</dbReference>
<dbReference type="Pfam" id="PF00128">
    <property type="entry name" value="Alpha-amylase"/>
    <property type="match status" value="1"/>
</dbReference>
<keyword evidence="2" id="KW-0326">Glycosidase</keyword>
<dbReference type="CDD" id="cd02857">
    <property type="entry name" value="E_set_CDase_PDE_N"/>
    <property type="match status" value="1"/>
</dbReference>
<dbReference type="Proteomes" id="UP001589793">
    <property type="component" value="Unassembled WGS sequence"/>
</dbReference>
<proteinExistence type="predicted"/>
<dbReference type="PANTHER" id="PTHR10357:SF210">
    <property type="entry name" value="MALTODEXTRIN GLUCOSIDASE"/>
    <property type="match status" value="1"/>
</dbReference>
<sequence length="642" mass="70000">MTAPLPLPPLHRRPLHDSGPLFSPRPPRRLGESALLRVRVPASYPVDVVALRAVIDGEIRTSRLRCVDEDPTGAWWETELRAENPVVRYRFCLLGPGSEDVPAYAWLTAAGLVPWDVSDATDFRLVVHESAPDWVADAIVYQVFPDRFARSASSPADSEGRPAPADLPGWAVPMRWDEEPAVQGELTARQLFGGDLDGVIEHLDHVASLGADTLYLTPVFPAGSVHRYDASTFDRVDPLLGGDEALVRLSAALHARGMRLLLDLTTNHTGDTHEWFRAAQADPASPEAGFYLFTDHPSSYRSWLDAVPSLPKLDLRSPELRRRLVEGPGSVVARYLREPLRADGWRIDVANMTGRHDDVDVAHDVARSIRATLRALDQDGEPSHWLLAEHGHDASADLAGDGWHGTMNYTGFTRPLWAWLTDPASDLNWLGLPTTIPRLPGQAIARTIVDYGAQLSWSARQHSQNQLASHDTPRTRSVVGTRERQIVAVAALAALPGVPTLFAGDELGARGTTGEHSRTPMPWEAIAAEDPERIDTEVLRATRALLGLRRQEVALRQGGLALLHAADDVLVLARTHPDGDVVVVLARAALDGPLELDLDVLPGISGFEDLHAEGPLEASSRGTVLVLRADGPGAVLLRTRRP</sequence>
<dbReference type="SUPFAM" id="SSF51445">
    <property type="entry name" value="(Trans)glycosidases"/>
    <property type="match status" value="1"/>
</dbReference>
<evidence type="ECO:0000256" key="3">
    <source>
        <dbReference type="SAM" id="MobiDB-lite"/>
    </source>
</evidence>
<dbReference type="GO" id="GO:0016787">
    <property type="term" value="F:hydrolase activity"/>
    <property type="evidence" value="ECO:0007669"/>
    <property type="project" value="UniProtKB-KW"/>
</dbReference>
<dbReference type="CDD" id="cd11338">
    <property type="entry name" value="AmyAc_CMD"/>
    <property type="match status" value="1"/>
</dbReference>
<evidence type="ECO:0000256" key="2">
    <source>
        <dbReference type="ARBA" id="ARBA00023295"/>
    </source>
</evidence>
<dbReference type="PANTHER" id="PTHR10357">
    <property type="entry name" value="ALPHA-AMYLASE FAMILY MEMBER"/>
    <property type="match status" value="1"/>
</dbReference>
<evidence type="ECO:0000259" key="4">
    <source>
        <dbReference type="SMART" id="SM00642"/>
    </source>
</evidence>
<gene>
    <name evidence="5" type="ORF">ACFFF6_09280</name>
</gene>
<dbReference type="InterPro" id="IPR006047">
    <property type="entry name" value="GH13_cat_dom"/>
</dbReference>
<protein>
    <submittedName>
        <fullName evidence="5">Glycoside hydrolase family 13 protein</fullName>
    </submittedName>
</protein>
<feature type="domain" description="Glycosyl hydrolase family 13 catalytic" evidence="4">
    <location>
        <begin position="142"/>
        <end position="549"/>
    </location>
</feature>
<dbReference type="SMART" id="SM00642">
    <property type="entry name" value="Aamy"/>
    <property type="match status" value="1"/>
</dbReference>
<reference evidence="5 6" key="1">
    <citation type="submission" date="2024-09" db="EMBL/GenBank/DDBJ databases">
        <authorList>
            <person name="Sun Q."/>
            <person name="Mori K."/>
        </authorList>
    </citation>
    <scope>NUCLEOTIDE SEQUENCE [LARGE SCALE GENOMIC DNA]</scope>
    <source>
        <strain evidence="5 6">CICC 10874</strain>
    </source>
</reference>